<dbReference type="EMBL" id="PDUG01000001">
    <property type="protein sequence ID" value="PIC53345.1"/>
    <property type="molecule type" value="Genomic_DNA"/>
</dbReference>
<dbReference type="GO" id="GO:0010468">
    <property type="term" value="P:regulation of gene expression"/>
    <property type="evidence" value="ECO:0007669"/>
    <property type="project" value="TreeGrafter"/>
</dbReference>
<evidence type="ECO:0000313" key="3">
    <source>
        <dbReference type="Proteomes" id="UP000230233"/>
    </source>
</evidence>
<dbReference type="OrthoDB" id="10635500at2759"/>
<keyword evidence="3" id="KW-1185">Reference proteome</keyword>
<dbReference type="InterPro" id="IPR037948">
    <property type="entry name" value="Cec-4"/>
</dbReference>
<dbReference type="Proteomes" id="UP000230233">
    <property type="component" value="Chromosome I"/>
</dbReference>
<reference evidence="3" key="1">
    <citation type="submission" date="2017-10" db="EMBL/GenBank/DDBJ databases">
        <title>Rapid genome shrinkage in a self-fertile nematode reveals novel sperm competition proteins.</title>
        <authorList>
            <person name="Yin D."/>
            <person name="Schwarz E.M."/>
            <person name="Thomas C.G."/>
            <person name="Felde R.L."/>
            <person name="Korf I.F."/>
            <person name="Cutter A.D."/>
            <person name="Schartner C.M."/>
            <person name="Ralston E.J."/>
            <person name="Meyer B.J."/>
            <person name="Haag E.S."/>
        </authorList>
    </citation>
    <scope>NUCLEOTIDE SEQUENCE [LARGE SCALE GENOMIC DNA]</scope>
    <source>
        <strain evidence="3">JU1422</strain>
    </source>
</reference>
<dbReference type="AlphaFoldDB" id="A0A2G5VNE6"/>
<evidence type="ECO:0000313" key="2">
    <source>
        <dbReference type="EMBL" id="PIC53345.1"/>
    </source>
</evidence>
<dbReference type="GO" id="GO:0005637">
    <property type="term" value="C:nuclear inner membrane"/>
    <property type="evidence" value="ECO:0007669"/>
    <property type="project" value="TreeGrafter"/>
</dbReference>
<proteinExistence type="predicted"/>
<sequence>MSDRFIEEKRVLDPTTEDKLWKFVYNEKIGEKSGDKNPPTLKKCFKEFKRLVAPNYGFFDIENHFHEVMIPNLYKTEALSPIQILKLIREFRLPISKKIRLIFLRHCRDPVNPTATVIAMRYNGDSILQGWSFKKTKPAEKSRSWPPEATVPCHVEVQMWKHICEHSNELDDVKIQTLAFWRKMKLTESDKEKVTPDVLVNLFQDKIRHFLFCMDMDPTDKIQLIKALYLKLSPAHKLWLLRIDSIFVQTNQEGHVSDWQFWRAEPPMTDPSGKFWNLEGYKPQKLYTPGEEKKEPKNMKQEAYTISRLPKIKDILEDPVKYAEFLKWKETRVLRNSSFRSAENECVGRRRRAGEPVEAEKEFRTTKIYTKRQAPACTSQPQGPPEKSGRF</sequence>
<feature type="region of interest" description="Disordered" evidence="1">
    <location>
        <begin position="368"/>
        <end position="391"/>
    </location>
</feature>
<name>A0A2G5VNE6_9PELO</name>
<dbReference type="GO" id="GO:0097240">
    <property type="term" value="P:chromosome attachment to the nuclear envelope"/>
    <property type="evidence" value="ECO:0007669"/>
    <property type="project" value="InterPro"/>
</dbReference>
<comment type="caution">
    <text evidence="2">The sequence shown here is derived from an EMBL/GenBank/DDBJ whole genome shotgun (WGS) entry which is preliminary data.</text>
</comment>
<evidence type="ECO:0008006" key="4">
    <source>
        <dbReference type="Google" id="ProtNLM"/>
    </source>
</evidence>
<gene>
    <name evidence="2" type="primary">Cni-H04D03.2</name>
    <name evidence="2" type="synonym">Cnig_chr_I.g3084</name>
    <name evidence="2" type="ORF">B9Z55_003084</name>
</gene>
<protein>
    <recommendedName>
        <fullName evidence="4">SPK domain-containing protein</fullName>
    </recommendedName>
</protein>
<organism evidence="2 3">
    <name type="scientific">Caenorhabditis nigoni</name>
    <dbReference type="NCBI Taxonomy" id="1611254"/>
    <lineage>
        <taxon>Eukaryota</taxon>
        <taxon>Metazoa</taxon>
        <taxon>Ecdysozoa</taxon>
        <taxon>Nematoda</taxon>
        <taxon>Chromadorea</taxon>
        <taxon>Rhabditida</taxon>
        <taxon>Rhabditina</taxon>
        <taxon>Rhabditomorpha</taxon>
        <taxon>Rhabditoidea</taxon>
        <taxon>Rhabditidae</taxon>
        <taxon>Peloderinae</taxon>
        <taxon>Caenorhabditis</taxon>
    </lineage>
</organism>
<dbReference type="PANTHER" id="PTHR10503">
    <property type="entry name" value="HP1 LIKE (HETEROCHROMATIN PROTEIN)-RELATED"/>
    <property type="match status" value="1"/>
</dbReference>
<accession>A0A2G5VNE6</accession>
<evidence type="ECO:0000256" key="1">
    <source>
        <dbReference type="SAM" id="MobiDB-lite"/>
    </source>
</evidence>
<dbReference type="PANTHER" id="PTHR10503:SF23">
    <property type="entry name" value="PHD-TYPE DOMAIN-CONTAINING PROTEIN"/>
    <property type="match status" value="1"/>
</dbReference>